<feature type="compositionally biased region" description="Basic and acidic residues" evidence="1">
    <location>
        <begin position="165"/>
        <end position="176"/>
    </location>
</feature>
<feature type="compositionally biased region" description="Basic and acidic residues" evidence="1">
    <location>
        <begin position="134"/>
        <end position="146"/>
    </location>
</feature>
<keyword evidence="2" id="KW-1133">Transmembrane helix</keyword>
<dbReference type="VEuPathDB" id="ToxoDB:EMH_0020800"/>
<protein>
    <submittedName>
        <fullName evidence="3">Uncharacterized protein</fullName>
    </submittedName>
</protein>
<evidence type="ECO:0000313" key="3">
    <source>
        <dbReference type="EMBL" id="CDJ29313.1"/>
    </source>
</evidence>
<feature type="region of interest" description="Disordered" evidence="1">
    <location>
        <begin position="121"/>
        <end position="176"/>
    </location>
</feature>
<feature type="compositionally biased region" description="Low complexity" evidence="1">
    <location>
        <begin position="147"/>
        <end position="157"/>
    </location>
</feature>
<keyword evidence="2" id="KW-0812">Transmembrane</keyword>
<dbReference type="EMBL" id="HG681846">
    <property type="protein sequence ID" value="CDJ29313.1"/>
    <property type="molecule type" value="Genomic_DNA"/>
</dbReference>
<sequence>MEHVKLLGEMGTVNVSATDGMPVEHVDVLNQGSKPAPTSRAFQLQLGVAVCLAFVFFLGLCYRFISSRRSKIVGERRLASGGGEPGGGDDKGEGGEACHPGYSGPTEDDETELLQTSIVVQQPPSELQPGELAEGSRGHREDRHEAAAASLADTSQAPGAAEPIGEPRPKSKNEVRKERENLLLAVENISTLLQSGLEALNDDWDPYNSHWHFCTTVYEGLQYYLQRASDLFNEHNRRYGIQERIGWLNRVHSARHARDIAWNVLAAYASDFGLVSPSMETVSAAVDLRIELLIRVKGSMRLLQGVMERHREERSAETLAELNRVLQETSACLREVSPFLSRHASASVDILTEKIRDDYISLRDMRLQAMKMVSQT</sequence>
<feature type="transmembrane region" description="Helical" evidence="2">
    <location>
        <begin position="42"/>
        <end position="62"/>
    </location>
</feature>
<keyword evidence="2" id="KW-0472">Membrane</keyword>
<accession>U6K0M3</accession>
<keyword evidence="4" id="KW-1185">Reference proteome</keyword>
<gene>
    <name evidence="3" type="ORF">EMH_0020800</name>
</gene>
<evidence type="ECO:0000256" key="1">
    <source>
        <dbReference type="SAM" id="MobiDB-lite"/>
    </source>
</evidence>
<feature type="region of interest" description="Disordered" evidence="1">
    <location>
        <begin position="77"/>
        <end position="109"/>
    </location>
</feature>
<name>U6K0M3_9EIME</name>
<dbReference type="RefSeq" id="XP_013351882.1">
    <property type="nucleotide sequence ID" value="XM_013496428.1"/>
</dbReference>
<organism evidence="3 4">
    <name type="scientific">Eimeria mitis</name>
    <dbReference type="NCBI Taxonomy" id="44415"/>
    <lineage>
        <taxon>Eukaryota</taxon>
        <taxon>Sar</taxon>
        <taxon>Alveolata</taxon>
        <taxon>Apicomplexa</taxon>
        <taxon>Conoidasida</taxon>
        <taxon>Coccidia</taxon>
        <taxon>Eucoccidiorida</taxon>
        <taxon>Eimeriorina</taxon>
        <taxon>Eimeriidae</taxon>
        <taxon>Eimeria</taxon>
    </lineage>
</organism>
<dbReference type="Proteomes" id="UP000030744">
    <property type="component" value="Unassembled WGS sequence"/>
</dbReference>
<reference evidence="3" key="2">
    <citation type="submission" date="2013-10" db="EMBL/GenBank/DDBJ databases">
        <authorList>
            <person name="Aslett M."/>
        </authorList>
    </citation>
    <scope>NUCLEOTIDE SEQUENCE [LARGE SCALE GENOMIC DNA]</scope>
    <source>
        <strain evidence="3">Houghton</strain>
    </source>
</reference>
<proteinExistence type="predicted"/>
<reference evidence="3" key="1">
    <citation type="submission" date="2013-10" db="EMBL/GenBank/DDBJ databases">
        <title>Genomic analysis of the causative agents of coccidiosis in chickens.</title>
        <authorList>
            <person name="Reid A.J."/>
            <person name="Blake D."/>
            <person name="Billington K."/>
            <person name="Browne H."/>
            <person name="Dunn M."/>
            <person name="Hung S."/>
            <person name="Kawahara F."/>
            <person name="Miranda-Saavedra D."/>
            <person name="Mourier T."/>
            <person name="Nagra H."/>
            <person name="Otto T.D."/>
            <person name="Rawlings N."/>
            <person name="Sanchez A."/>
            <person name="Sanders M."/>
            <person name="Subramaniam C."/>
            <person name="Tay Y."/>
            <person name="Dear P."/>
            <person name="Doerig C."/>
            <person name="Gruber A."/>
            <person name="Parkinson J."/>
            <person name="Shirley M."/>
            <person name="Wan K.L."/>
            <person name="Berriman M."/>
            <person name="Tomley F."/>
            <person name="Pain A."/>
        </authorList>
    </citation>
    <scope>NUCLEOTIDE SEQUENCE [LARGE SCALE GENOMIC DNA]</scope>
    <source>
        <strain evidence="3">Houghton</strain>
    </source>
</reference>
<dbReference type="AlphaFoldDB" id="U6K0M3"/>
<dbReference type="GeneID" id="25376975"/>
<evidence type="ECO:0000256" key="2">
    <source>
        <dbReference type="SAM" id="Phobius"/>
    </source>
</evidence>
<dbReference type="OrthoDB" id="348104at2759"/>
<evidence type="ECO:0000313" key="4">
    <source>
        <dbReference type="Proteomes" id="UP000030744"/>
    </source>
</evidence>